<gene>
    <name evidence="3" type="ORF">FHW18_002854</name>
</gene>
<dbReference type="InterPro" id="IPR000073">
    <property type="entry name" value="AB_hydrolase_1"/>
</dbReference>
<dbReference type="PANTHER" id="PTHR43039">
    <property type="entry name" value="ESTERASE-RELATED"/>
    <property type="match status" value="1"/>
</dbReference>
<feature type="domain" description="AB hydrolase-1" evidence="2">
    <location>
        <begin position="1"/>
        <end position="90"/>
    </location>
</feature>
<organism evidence="3 4">
    <name type="scientific">Pigmentiphaga litoralis</name>
    <dbReference type="NCBI Taxonomy" id="516702"/>
    <lineage>
        <taxon>Bacteria</taxon>
        <taxon>Pseudomonadati</taxon>
        <taxon>Pseudomonadota</taxon>
        <taxon>Betaproteobacteria</taxon>
        <taxon>Burkholderiales</taxon>
        <taxon>Alcaligenaceae</taxon>
        <taxon>Pigmentiphaga</taxon>
    </lineage>
</organism>
<dbReference type="PRINTS" id="PR00111">
    <property type="entry name" value="ABHYDROLASE"/>
</dbReference>
<comment type="caution">
    <text evidence="3">The sequence shown here is derived from an EMBL/GenBank/DDBJ whole genome shotgun (WGS) entry which is preliminary data.</text>
</comment>
<accession>A0A7Y9IV89</accession>
<comment type="similarity">
    <text evidence="1">Belongs to the AB hydrolase superfamily.</text>
</comment>
<sequence>MAPHFADDHRIVVFDHVGAGRSDLAAYDESRYRTLDAYAEDLLQLCDAFDIQKPVVVGHSVGATIAMLAANLEPGRFKGLGMIAPNPCYINDGDYVGGFEREDVDELLDLLDSNYLGWTSTMAKVLMQHADRNDVEAELTNSFCRTDPDIARHFARVTFLSDHRDALPHLTVPTLLLQTQQDIVAPPSVGDYLHATVPASELVRMDAIGHCPHLSAPDETAGHLGRFIASLAPTR</sequence>
<dbReference type="AlphaFoldDB" id="A0A7Y9IV89"/>
<protein>
    <submittedName>
        <fullName evidence="3">Sigma-B regulation protein RsbQ</fullName>
    </submittedName>
</protein>
<dbReference type="SUPFAM" id="SSF53474">
    <property type="entry name" value="alpha/beta-Hydrolases"/>
    <property type="match status" value="1"/>
</dbReference>
<keyword evidence="4" id="KW-1185">Reference proteome</keyword>
<evidence type="ECO:0000259" key="2">
    <source>
        <dbReference type="Pfam" id="PF00561"/>
    </source>
</evidence>
<evidence type="ECO:0000313" key="3">
    <source>
        <dbReference type="EMBL" id="NYE83583.1"/>
    </source>
</evidence>
<evidence type="ECO:0000313" key="4">
    <source>
        <dbReference type="Proteomes" id="UP000542125"/>
    </source>
</evidence>
<dbReference type="InterPro" id="IPR029058">
    <property type="entry name" value="AB_hydrolase_fold"/>
</dbReference>
<name>A0A7Y9IV89_9BURK</name>
<dbReference type="EMBL" id="JACBYR010000001">
    <property type="protein sequence ID" value="NYE83583.1"/>
    <property type="molecule type" value="Genomic_DNA"/>
</dbReference>
<evidence type="ECO:0000256" key="1">
    <source>
        <dbReference type="ARBA" id="ARBA00008645"/>
    </source>
</evidence>
<dbReference type="Pfam" id="PF00561">
    <property type="entry name" value="Abhydrolase_1"/>
    <property type="match status" value="1"/>
</dbReference>
<proteinExistence type="inferred from homology"/>
<reference evidence="3 4" key="1">
    <citation type="submission" date="2020-07" db="EMBL/GenBank/DDBJ databases">
        <title>Genomic Encyclopedia of Type Strains, Phase IV (KMG-V): Genome sequencing to study the core and pangenomes of soil and plant-associated prokaryotes.</title>
        <authorList>
            <person name="Whitman W."/>
        </authorList>
    </citation>
    <scope>NUCLEOTIDE SEQUENCE [LARGE SCALE GENOMIC DNA]</scope>
    <source>
        <strain evidence="3 4">SAS40</strain>
    </source>
</reference>
<dbReference type="Proteomes" id="UP000542125">
    <property type="component" value="Unassembled WGS sequence"/>
</dbReference>
<dbReference type="Gene3D" id="3.40.50.1820">
    <property type="entry name" value="alpha/beta hydrolase"/>
    <property type="match status" value="1"/>
</dbReference>